<dbReference type="InterPro" id="IPR024370">
    <property type="entry name" value="PBP_domain"/>
</dbReference>
<evidence type="ECO:0000256" key="3">
    <source>
        <dbReference type="ARBA" id="ARBA00008725"/>
    </source>
</evidence>
<sequence>MKKALGVLLTLVLCLGLTGCGKSDDSSADTSNGDISGNVSLNGSTSMEPFVNGLSEAIKEVYPNLILEPQFAGSGAGIEAVTNGTADIGNSSRSLTDEEKTNGLEENIVAIDGIAVIVHPDNDVDDLTTDQLKKIYTGEITNWSEVGGVDEAIVVVGREAGSGTRGAFEEILEVKDACKYAQELNETGAVVAKVGETEGAIGYVSLDNVKDSVKALKLDGVEASEETIKNGSYSLQRPFVMATKGKISEQSKTVQAIFEFIDSEAGQKVIKQVGLVSAKK</sequence>
<comment type="function">
    <text evidence="10">Involved in the system for phosphate transport across the cytoplasmic membrane.</text>
</comment>
<comment type="similarity">
    <text evidence="3 10">Belongs to the PstS family.</text>
</comment>
<dbReference type="GO" id="GO:0005886">
    <property type="term" value="C:plasma membrane"/>
    <property type="evidence" value="ECO:0007669"/>
    <property type="project" value="UniProtKB-SubCell"/>
</dbReference>
<dbReference type="Proteomes" id="UP000751224">
    <property type="component" value="Unassembled WGS sequence"/>
</dbReference>
<keyword evidence="10" id="KW-0472">Membrane</keyword>
<protein>
    <recommendedName>
        <fullName evidence="10">Phosphate-binding protein</fullName>
    </recommendedName>
</protein>
<comment type="function">
    <text evidence="1">Part of the ABC transporter complex PstSACB involved in phosphate import.</text>
</comment>
<dbReference type="GO" id="GO:0042301">
    <property type="term" value="F:phosphate ion binding"/>
    <property type="evidence" value="ECO:0007669"/>
    <property type="project" value="UniProtKB-UniRule"/>
</dbReference>
<accession>A0A943I660</accession>
<dbReference type="NCBIfam" id="TIGR02136">
    <property type="entry name" value="ptsS_2"/>
    <property type="match status" value="1"/>
</dbReference>
<evidence type="ECO:0000313" key="13">
    <source>
        <dbReference type="Proteomes" id="UP000751224"/>
    </source>
</evidence>
<dbReference type="Pfam" id="PF12849">
    <property type="entry name" value="PBP_like_2"/>
    <property type="match status" value="1"/>
</dbReference>
<name>A0A943I660_9FIRM</name>
<dbReference type="Gene3D" id="3.40.190.10">
    <property type="entry name" value="Periplasmic binding protein-like II"/>
    <property type="match status" value="2"/>
</dbReference>
<keyword evidence="6 10" id="KW-0592">Phosphate transport</keyword>
<comment type="subcellular location">
    <subcellularLocation>
        <location evidence="2 10">Cell membrane</location>
        <topology evidence="2 10">Lipid-anchor</topology>
    </subcellularLocation>
</comment>
<evidence type="ECO:0000256" key="2">
    <source>
        <dbReference type="ARBA" id="ARBA00004193"/>
    </source>
</evidence>
<evidence type="ECO:0000256" key="4">
    <source>
        <dbReference type="ARBA" id="ARBA00011529"/>
    </source>
</evidence>
<proteinExistence type="inferred from homology"/>
<gene>
    <name evidence="12" type="ORF">KHX14_03905</name>
</gene>
<evidence type="ECO:0000256" key="9">
    <source>
        <dbReference type="ARBA" id="ARBA00023288"/>
    </source>
</evidence>
<dbReference type="PROSITE" id="PS51257">
    <property type="entry name" value="PROKAR_LIPOPROTEIN"/>
    <property type="match status" value="1"/>
</dbReference>
<dbReference type="GO" id="GO:0006817">
    <property type="term" value="P:phosphate ion transport"/>
    <property type="evidence" value="ECO:0007669"/>
    <property type="project" value="UniProtKB-UniRule"/>
</dbReference>
<feature type="chain" id="PRO_5039744436" description="Phosphate-binding protein" evidence="10">
    <location>
        <begin position="24"/>
        <end position="280"/>
    </location>
</feature>
<evidence type="ECO:0000256" key="6">
    <source>
        <dbReference type="ARBA" id="ARBA00022592"/>
    </source>
</evidence>
<dbReference type="PANTHER" id="PTHR30570:SF1">
    <property type="entry name" value="PHOSPHATE-BINDING PROTEIN PSTS"/>
    <property type="match status" value="1"/>
</dbReference>
<feature type="domain" description="PBP" evidence="11">
    <location>
        <begin position="33"/>
        <end position="256"/>
    </location>
</feature>
<keyword evidence="5 10" id="KW-0813">Transport</keyword>
<keyword evidence="7 10" id="KW-0732">Signal</keyword>
<evidence type="ECO:0000256" key="8">
    <source>
        <dbReference type="ARBA" id="ARBA00023139"/>
    </source>
</evidence>
<dbReference type="RefSeq" id="WP_303886454.1">
    <property type="nucleotide sequence ID" value="NZ_JAGZCC010000015.1"/>
</dbReference>
<dbReference type="EMBL" id="JAGZCC010000015">
    <property type="protein sequence ID" value="MBS5587949.1"/>
    <property type="molecule type" value="Genomic_DNA"/>
</dbReference>
<dbReference type="InterPro" id="IPR011862">
    <property type="entry name" value="Phos-bd"/>
</dbReference>
<keyword evidence="10" id="KW-1003">Cell membrane</keyword>
<evidence type="ECO:0000256" key="10">
    <source>
        <dbReference type="RuleBase" id="RU367119"/>
    </source>
</evidence>
<evidence type="ECO:0000259" key="11">
    <source>
        <dbReference type="Pfam" id="PF12849"/>
    </source>
</evidence>
<dbReference type="InterPro" id="IPR050811">
    <property type="entry name" value="Phosphate_ABC_transporter"/>
</dbReference>
<keyword evidence="9 10" id="KW-0449">Lipoprotein</keyword>
<evidence type="ECO:0000256" key="1">
    <source>
        <dbReference type="ARBA" id="ARBA00002841"/>
    </source>
</evidence>
<comment type="caution">
    <text evidence="12">The sequence shown here is derived from an EMBL/GenBank/DDBJ whole genome shotgun (WGS) entry which is preliminary data.</text>
</comment>
<dbReference type="AlphaFoldDB" id="A0A943I660"/>
<dbReference type="CDD" id="cd13653">
    <property type="entry name" value="PBP2_phosphate_like_1"/>
    <property type="match status" value="1"/>
</dbReference>
<dbReference type="SUPFAM" id="SSF53850">
    <property type="entry name" value="Periplasmic binding protein-like II"/>
    <property type="match status" value="1"/>
</dbReference>
<feature type="signal peptide" evidence="10">
    <location>
        <begin position="1"/>
        <end position="23"/>
    </location>
</feature>
<evidence type="ECO:0000256" key="5">
    <source>
        <dbReference type="ARBA" id="ARBA00022448"/>
    </source>
</evidence>
<reference evidence="12" key="1">
    <citation type="submission" date="2021-02" db="EMBL/GenBank/DDBJ databases">
        <title>Infant gut strain persistence is associated with maternal origin, phylogeny, and functional potential including surface adhesion and iron acquisition.</title>
        <authorList>
            <person name="Lou Y.C."/>
        </authorList>
    </citation>
    <scope>NUCLEOTIDE SEQUENCE</scope>
    <source>
        <strain evidence="12">L3_108_000G1_dasL3_108_000G1_metabat.metabat.11</strain>
    </source>
</reference>
<evidence type="ECO:0000256" key="7">
    <source>
        <dbReference type="ARBA" id="ARBA00022729"/>
    </source>
</evidence>
<keyword evidence="8 10" id="KW-0564">Palmitate</keyword>
<evidence type="ECO:0000313" key="12">
    <source>
        <dbReference type="EMBL" id="MBS5587949.1"/>
    </source>
</evidence>
<organism evidence="12 13">
    <name type="scientific">Thomasclavelia spiroformis</name>
    <dbReference type="NCBI Taxonomy" id="29348"/>
    <lineage>
        <taxon>Bacteria</taxon>
        <taxon>Bacillati</taxon>
        <taxon>Bacillota</taxon>
        <taxon>Erysipelotrichia</taxon>
        <taxon>Erysipelotrichales</taxon>
        <taxon>Coprobacillaceae</taxon>
        <taxon>Thomasclavelia</taxon>
    </lineage>
</organism>
<dbReference type="PANTHER" id="PTHR30570">
    <property type="entry name" value="PERIPLASMIC PHOSPHATE BINDING COMPONENT OF PHOSPHATE ABC TRANSPORTER"/>
    <property type="match status" value="1"/>
</dbReference>
<comment type="subunit">
    <text evidence="4 10">The complex is composed of two ATP-binding proteins (PstB), two transmembrane proteins (PstC and PstA) and a solute-binding protein (PstS).</text>
</comment>